<dbReference type="PANTHER" id="PTHR12149">
    <property type="entry name" value="FRUCTOSAMINE 3 KINASE-RELATED PROTEIN"/>
    <property type="match status" value="1"/>
</dbReference>
<dbReference type="AlphaFoldDB" id="A0A150N7I5"/>
<dbReference type="GO" id="GO:0016301">
    <property type="term" value="F:kinase activity"/>
    <property type="evidence" value="ECO:0007669"/>
    <property type="project" value="UniProtKB-UniRule"/>
</dbReference>
<gene>
    <name evidence="2" type="ORF">B4110_1501</name>
</gene>
<keyword evidence="1" id="KW-0808">Transferase</keyword>
<name>A0A150N7I5_9BACL</name>
<dbReference type="Pfam" id="PF03881">
    <property type="entry name" value="Fructosamin_kin"/>
    <property type="match status" value="1"/>
</dbReference>
<keyword evidence="1" id="KW-0418">Kinase</keyword>
<dbReference type="InterPro" id="IPR011009">
    <property type="entry name" value="Kinase-like_dom_sf"/>
</dbReference>
<proteinExistence type="inferred from homology"/>
<comment type="caution">
    <text evidence="2">The sequence shown here is derived from an EMBL/GenBank/DDBJ whole genome shotgun (WGS) entry which is preliminary data.</text>
</comment>
<dbReference type="SUPFAM" id="SSF56112">
    <property type="entry name" value="Protein kinase-like (PK-like)"/>
    <property type="match status" value="1"/>
</dbReference>
<evidence type="ECO:0000313" key="2">
    <source>
        <dbReference type="EMBL" id="KYD32616.1"/>
    </source>
</evidence>
<dbReference type="EMBL" id="LQYW01000010">
    <property type="protein sequence ID" value="KYD32616.1"/>
    <property type="molecule type" value="Genomic_DNA"/>
</dbReference>
<dbReference type="PATRIC" id="fig|153151.4.peg.222"/>
<accession>A0A150N7I5</accession>
<comment type="similarity">
    <text evidence="1">Belongs to the fructosamine kinase family.</text>
</comment>
<evidence type="ECO:0000313" key="3">
    <source>
        <dbReference type="Proteomes" id="UP000075324"/>
    </source>
</evidence>
<organism evidence="2 3">
    <name type="scientific">Parageobacillus toebii</name>
    <dbReference type="NCBI Taxonomy" id="153151"/>
    <lineage>
        <taxon>Bacteria</taxon>
        <taxon>Bacillati</taxon>
        <taxon>Bacillota</taxon>
        <taxon>Bacilli</taxon>
        <taxon>Bacillales</taxon>
        <taxon>Anoxybacillaceae</taxon>
        <taxon>Parageobacillus</taxon>
    </lineage>
</organism>
<dbReference type="Proteomes" id="UP000075324">
    <property type="component" value="Unassembled WGS sequence"/>
</dbReference>
<sequence>MKTETIIAEALQHIGDSSAILQYKRVYGGDINEAFFVQSERQPYFVKIRHSLPPRFFQCEATGLETLRKANAINVPSVYGVKETNDYGFLILEWVEGEETSKTAEQLGYAIARLHQCYGPSFGFVEDNYIGLLPQKNGWYENWVDYYRECRLLPQIELAEQKGRMPARRRNKLEKLLASLERWLPETCSPSLLHGDLWGGNWIVGANGVPYLIDPAVFYGHHEFEIAFTELFGGFPSRFYEAYNELIPLSSDYHERKQLYQLFYLLVHLNLFGETYGSAVDRVLRRYVGDN</sequence>
<dbReference type="InterPro" id="IPR016477">
    <property type="entry name" value="Fructo-/Ketosamine-3-kinase"/>
</dbReference>
<dbReference type="Gene3D" id="3.30.200.20">
    <property type="entry name" value="Phosphorylase Kinase, domain 1"/>
    <property type="match status" value="1"/>
</dbReference>
<evidence type="ECO:0008006" key="4">
    <source>
        <dbReference type="Google" id="ProtNLM"/>
    </source>
</evidence>
<dbReference type="Gene3D" id="3.90.1200.10">
    <property type="match status" value="1"/>
</dbReference>
<dbReference type="RefSeq" id="WP_062677287.1">
    <property type="nucleotide sequence ID" value="NZ_LQYW01000010.1"/>
</dbReference>
<dbReference type="PANTHER" id="PTHR12149:SF8">
    <property type="entry name" value="PROTEIN-RIBULOSAMINE 3-KINASE"/>
    <property type="match status" value="1"/>
</dbReference>
<evidence type="ECO:0000256" key="1">
    <source>
        <dbReference type="PIRNR" id="PIRNR006221"/>
    </source>
</evidence>
<dbReference type="PIRSF" id="PIRSF006221">
    <property type="entry name" value="Ketosamine-3-kinase"/>
    <property type="match status" value="1"/>
</dbReference>
<protein>
    <recommendedName>
        <fullName evidence="4">Fructosamine kinase</fullName>
    </recommendedName>
</protein>
<reference evidence="2 3" key="1">
    <citation type="submission" date="2016-01" db="EMBL/GenBank/DDBJ databases">
        <title>Draft Genome Sequences of Seven Thermophilic Sporeformers Isolated from Foods.</title>
        <authorList>
            <person name="Berendsen E.M."/>
            <person name="Wells-Bennik M.H."/>
            <person name="Krawcyk A.O."/>
            <person name="De Jong A."/>
            <person name="Holsappel S."/>
            <person name="Eijlander R.T."/>
            <person name="Kuipers O.P."/>
        </authorList>
    </citation>
    <scope>NUCLEOTIDE SEQUENCE [LARGE SCALE GENOMIC DNA]</scope>
    <source>
        <strain evidence="2 3">B4110</strain>
    </source>
</reference>